<evidence type="ECO:0000313" key="3">
    <source>
        <dbReference type="Proteomes" id="UP001066276"/>
    </source>
</evidence>
<feature type="compositionally biased region" description="Basic and acidic residues" evidence="1">
    <location>
        <begin position="1"/>
        <end position="10"/>
    </location>
</feature>
<keyword evidence="3" id="KW-1185">Reference proteome</keyword>
<feature type="region of interest" description="Disordered" evidence="1">
    <location>
        <begin position="1"/>
        <end position="21"/>
    </location>
</feature>
<evidence type="ECO:0000313" key="2">
    <source>
        <dbReference type="EMBL" id="KAJ1172136.1"/>
    </source>
</evidence>
<gene>
    <name evidence="2" type="ORF">NDU88_003986</name>
</gene>
<dbReference type="AlphaFoldDB" id="A0AAV7T7V2"/>
<proteinExistence type="predicted"/>
<protein>
    <submittedName>
        <fullName evidence="2">Uncharacterized protein</fullName>
    </submittedName>
</protein>
<organism evidence="2 3">
    <name type="scientific">Pleurodeles waltl</name>
    <name type="common">Iberian ribbed newt</name>
    <dbReference type="NCBI Taxonomy" id="8319"/>
    <lineage>
        <taxon>Eukaryota</taxon>
        <taxon>Metazoa</taxon>
        <taxon>Chordata</taxon>
        <taxon>Craniata</taxon>
        <taxon>Vertebrata</taxon>
        <taxon>Euteleostomi</taxon>
        <taxon>Amphibia</taxon>
        <taxon>Batrachia</taxon>
        <taxon>Caudata</taxon>
        <taxon>Salamandroidea</taxon>
        <taxon>Salamandridae</taxon>
        <taxon>Pleurodelinae</taxon>
        <taxon>Pleurodeles</taxon>
    </lineage>
</organism>
<reference evidence="2" key="1">
    <citation type="journal article" date="2022" name="bioRxiv">
        <title>Sequencing and chromosome-scale assembly of the giantPleurodeles waltlgenome.</title>
        <authorList>
            <person name="Brown T."/>
            <person name="Elewa A."/>
            <person name="Iarovenko S."/>
            <person name="Subramanian E."/>
            <person name="Araus A.J."/>
            <person name="Petzold A."/>
            <person name="Susuki M."/>
            <person name="Suzuki K.-i.T."/>
            <person name="Hayashi T."/>
            <person name="Toyoda A."/>
            <person name="Oliveira C."/>
            <person name="Osipova E."/>
            <person name="Leigh N.D."/>
            <person name="Simon A."/>
            <person name="Yun M.H."/>
        </authorList>
    </citation>
    <scope>NUCLEOTIDE SEQUENCE</scope>
    <source>
        <strain evidence="2">20211129_DDA</strain>
        <tissue evidence="2">Liver</tissue>
    </source>
</reference>
<evidence type="ECO:0000256" key="1">
    <source>
        <dbReference type="SAM" id="MobiDB-lite"/>
    </source>
</evidence>
<sequence length="112" mass="12888">MDVHSCRETDQGYGLQPGFMTPYYSQTEGTAQQQPCPQQNQAKVEQNFGVLKSHFRYFDMSGRLLYSSSMENVDHEGMAEDEEEDENQQQNVAKIAGTQWRNQIVHNFFSDA</sequence>
<accession>A0AAV7T7V2</accession>
<dbReference type="Proteomes" id="UP001066276">
    <property type="component" value="Chromosome 4_1"/>
</dbReference>
<comment type="caution">
    <text evidence="2">The sequence shown here is derived from an EMBL/GenBank/DDBJ whole genome shotgun (WGS) entry which is preliminary data.</text>
</comment>
<dbReference type="EMBL" id="JANPWB010000007">
    <property type="protein sequence ID" value="KAJ1172136.1"/>
    <property type="molecule type" value="Genomic_DNA"/>
</dbReference>
<name>A0AAV7T7V2_PLEWA</name>